<keyword evidence="1" id="KW-0472">Membrane</keyword>
<accession>A0A9P5TZ57</accession>
<evidence type="ECO:0000313" key="3">
    <source>
        <dbReference type="EMBL" id="KAF9060496.1"/>
    </source>
</evidence>
<evidence type="ECO:0000256" key="2">
    <source>
        <dbReference type="SAM" id="SignalP"/>
    </source>
</evidence>
<feature type="signal peptide" evidence="2">
    <location>
        <begin position="1"/>
        <end position="26"/>
    </location>
</feature>
<gene>
    <name evidence="3" type="ORF">BDP27DRAFT_1339643</name>
</gene>
<proteinExistence type="predicted"/>
<feature type="transmembrane region" description="Helical" evidence="1">
    <location>
        <begin position="42"/>
        <end position="69"/>
    </location>
</feature>
<name>A0A9P5TZ57_9AGAR</name>
<dbReference type="AlphaFoldDB" id="A0A9P5TZ57"/>
<protein>
    <submittedName>
        <fullName evidence="3">Uncharacterized protein</fullName>
    </submittedName>
</protein>
<keyword evidence="2" id="KW-0732">Signal</keyword>
<dbReference type="Proteomes" id="UP000772434">
    <property type="component" value="Unassembled WGS sequence"/>
</dbReference>
<evidence type="ECO:0000256" key="1">
    <source>
        <dbReference type="SAM" id="Phobius"/>
    </source>
</evidence>
<reference evidence="3" key="1">
    <citation type="submission" date="2020-11" db="EMBL/GenBank/DDBJ databases">
        <authorList>
            <consortium name="DOE Joint Genome Institute"/>
            <person name="Ahrendt S."/>
            <person name="Riley R."/>
            <person name="Andreopoulos W."/>
            <person name="Labutti K."/>
            <person name="Pangilinan J."/>
            <person name="Ruiz-Duenas F.J."/>
            <person name="Barrasa J.M."/>
            <person name="Sanchez-Garcia M."/>
            <person name="Camarero S."/>
            <person name="Miyauchi S."/>
            <person name="Serrano A."/>
            <person name="Linde D."/>
            <person name="Babiker R."/>
            <person name="Drula E."/>
            <person name="Ayuso-Fernandez I."/>
            <person name="Pacheco R."/>
            <person name="Padilla G."/>
            <person name="Ferreira P."/>
            <person name="Barriuso J."/>
            <person name="Kellner H."/>
            <person name="Castanera R."/>
            <person name="Alfaro M."/>
            <person name="Ramirez L."/>
            <person name="Pisabarro A.G."/>
            <person name="Kuo A."/>
            <person name="Tritt A."/>
            <person name="Lipzen A."/>
            <person name="He G."/>
            <person name="Yan M."/>
            <person name="Ng V."/>
            <person name="Cullen D."/>
            <person name="Martin F."/>
            <person name="Rosso M.-N."/>
            <person name="Henrissat B."/>
            <person name="Hibbett D."/>
            <person name="Martinez A.T."/>
            <person name="Grigoriev I.V."/>
        </authorList>
    </citation>
    <scope>NUCLEOTIDE SEQUENCE</scope>
    <source>
        <strain evidence="3">AH 40177</strain>
    </source>
</reference>
<dbReference type="EMBL" id="JADNRY010000242">
    <property type="protein sequence ID" value="KAF9060496.1"/>
    <property type="molecule type" value="Genomic_DNA"/>
</dbReference>
<evidence type="ECO:0000313" key="4">
    <source>
        <dbReference type="Proteomes" id="UP000772434"/>
    </source>
</evidence>
<organism evidence="3 4">
    <name type="scientific">Rhodocollybia butyracea</name>
    <dbReference type="NCBI Taxonomy" id="206335"/>
    <lineage>
        <taxon>Eukaryota</taxon>
        <taxon>Fungi</taxon>
        <taxon>Dikarya</taxon>
        <taxon>Basidiomycota</taxon>
        <taxon>Agaricomycotina</taxon>
        <taxon>Agaricomycetes</taxon>
        <taxon>Agaricomycetidae</taxon>
        <taxon>Agaricales</taxon>
        <taxon>Marasmiineae</taxon>
        <taxon>Omphalotaceae</taxon>
        <taxon>Rhodocollybia</taxon>
    </lineage>
</organism>
<keyword evidence="4" id="KW-1185">Reference proteome</keyword>
<keyword evidence="1" id="KW-1133">Transmembrane helix</keyword>
<keyword evidence="1" id="KW-0812">Transmembrane</keyword>
<feature type="chain" id="PRO_5040364563" evidence="2">
    <location>
        <begin position="27"/>
        <end position="72"/>
    </location>
</feature>
<sequence>MPSKHSKLAFVIATLVALSAARGTLGLPKLPAGLPKPPGGLSILLGLIDISCIPIIDFHSISLYLALFFQMY</sequence>
<comment type="caution">
    <text evidence="3">The sequence shown here is derived from an EMBL/GenBank/DDBJ whole genome shotgun (WGS) entry which is preliminary data.</text>
</comment>